<evidence type="ECO:0000313" key="6">
    <source>
        <dbReference type="Proteomes" id="UP000270757"/>
    </source>
</evidence>
<dbReference type="SUPFAM" id="SSF53098">
    <property type="entry name" value="Ribonuclease H-like"/>
    <property type="match status" value="1"/>
</dbReference>
<organism evidence="3 6">
    <name type="scientific">Legionella taurinensis</name>
    <dbReference type="NCBI Taxonomy" id="70611"/>
    <lineage>
        <taxon>Bacteria</taxon>
        <taxon>Pseudomonadati</taxon>
        <taxon>Pseudomonadota</taxon>
        <taxon>Gammaproteobacteria</taxon>
        <taxon>Legionellales</taxon>
        <taxon>Legionellaceae</taxon>
        <taxon>Legionella</taxon>
    </lineage>
</organism>
<dbReference type="Proteomes" id="UP000251035">
    <property type="component" value="Unassembled WGS sequence"/>
</dbReference>
<dbReference type="GO" id="GO:0004527">
    <property type="term" value="F:exonuclease activity"/>
    <property type="evidence" value="ECO:0007669"/>
    <property type="project" value="UniProtKB-KW"/>
</dbReference>
<reference evidence="2 5" key="1">
    <citation type="submission" date="2018-04" db="EMBL/GenBank/DDBJ databases">
        <title>Whole genome sequence comparison of clinical and drinking water Legionella pneumophila isolates associated with the Flint Water Crisis.</title>
        <authorList>
            <person name="Garner E."/>
            <person name="Brown C."/>
            <person name="Schwake O."/>
            <person name="Coil D."/>
            <person name="Jospin G."/>
            <person name="Eisen J."/>
            <person name="Edwards M."/>
            <person name="Pruden A."/>
        </authorList>
    </citation>
    <scope>NUCLEOTIDE SEQUENCE [LARGE SCALE GENOMIC DNA]</scope>
    <source>
        <strain evidence="2 5">Genessee03</strain>
    </source>
</reference>
<dbReference type="GO" id="GO:0003676">
    <property type="term" value="F:nucleic acid binding"/>
    <property type="evidence" value="ECO:0007669"/>
    <property type="project" value="InterPro"/>
</dbReference>
<dbReference type="EMBL" id="QZWB01000011">
    <property type="protein sequence ID" value="RJT45534.1"/>
    <property type="molecule type" value="Genomic_DNA"/>
</dbReference>
<evidence type="ECO:0000313" key="7">
    <source>
        <dbReference type="Proteomes" id="UP000306421"/>
    </source>
</evidence>
<keyword evidence="3" id="KW-0540">Nuclease</keyword>
<dbReference type="Gene3D" id="3.30.420.10">
    <property type="entry name" value="Ribonuclease H-like superfamily/Ribonuclease H"/>
    <property type="match status" value="1"/>
</dbReference>
<keyword evidence="5" id="KW-1185">Reference proteome</keyword>
<dbReference type="EMBL" id="QCXM01000012">
    <property type="protein sequence ID" value="PUT46302.1"/>
    <property type="molecule type" value="Genomic_DNA"/>
</dbReference>
<dbReference type="CDD" id="cd05782">
    <property type="entry name" value="DNA_polB_like1_exo"/>
    <property type="match status" value="1"/>
</dbReference>
<dbReference type="Proteomes" id="UP000270757">
    <property type="component" value="Unassembled WGS sequence"/>
</dbReference>
<dbReference type="Pfam" id="PF10108">
    <property type="entry name" value="DNA_pol_B_exo2"/>
    <property type="match status" value="1"/>
</dbReference>
<proteinExistence type="predicted"/>
<feature type="domain" description="Predicted 3'-5' exonuclease PolB-like" evidence="1">
    <location>
        <begin position="46"/>
        <end position="254"/>
    </location>
</feature>
<keyword evidence="3" id="KW-0378">Hydrolase</keyword>
<evidence type="ECO:0000313" key="2">
    <source>
        <dbReference type="EMBL" id="PUT46302.1"/>
    </source>
</evidence>
<dbReference type="EMBL" id="QFGG01000009">
    <property type="protein sequence ID" value="TID41338.1"/>
    <property type="molecule type" value="Genomic_DNA"/>
</dbReference>
<dbReference type="OrthoDB" id="13288at2"/>
<accession>A0A3A5L2K7</accession>
<evidence type="ECO:0000313" key="3">
    <source>
        <dbReference type="EMBL" id="RJT45534.1"/>
    </source>
</evidence>
<gene>
    <name evidence="3" type="ORF">D6J04_10420</name>
    <name evidence="2" type="ORF">DB745_11545</name>
    <name evidence="4" type="ORF">DIZ81_10530</name>
</gene>
<dbReference type="InterPro" id="IPR019288">
    <property type="entry name" value="3'-5'_exonuclease_PolB-like"/>
</dbReference>
<evidence type="ECO:0000259" key="1">
    <source>
        <dbReference type="Pfam" id="PF10108"/>
    </source>
</evidence>
<comment type="caution">
    <text evidence="3">The sequence shown here is derived from an EMBL/GenBank/DDBJ whole genome shotgun (WGS) entry which is preliminary data.</text>
</comment>
<name>A0A3A5L2K7_9GAMM</name>
<dbReference type="InterPro" id="IPR036397">
    <property type="entry name" value="RNaseH_sf"/>
</dbReference>
<reference evidence="3 6" key="3">
    <citation type="submission" date="2018-09" db="EMBL/GenBank/DDBJ databases">
        <title>Draft genome sequences of Legionella taurinensis isolated from water samples.</title>
        <authorList>
            <person name="Chakeri A."/>
            <person name="Allerberger F."/>
            <person name="Kundi M."/>
            <person name="Ruppitsch W."/>
            <person name="Schmid D."/>
        </authorList>
    </citation>
    <scope>NUCLEOTIDE SEQUENCE [LARGE SCALE GENOMIC DNA]</scope>
    <source>
        <strain evidence="3 6">4570-18-6</strain>
    </source>
</reference>
<dbReference type="AlphaFoldDB" id="A0A3A5L2K7"/>
<dbReference type="InterPro" id="IPR012337">
    <property type="entry name" value="RNaseH-like_sf"/>
</dbReference>
<dbReference type="RefSeq" id="WP_108293862.1">
    <property type="nucleotide sequence ID" value="NZ_CAAAIR010000011.1"/>
</dbReference>
<protein>
    <submittedName>
        <fullName evidence="3">3'-5' exonuclease</fullName>
    </submittedName>
</protein>
<dbReference type="GeneID" id="48947505"/>
<sequence>MSILVFDIETIPDLEAGRKLYDLQGLSDEDTAKAMFALRRAKVGHDFLPHYLQKIIAISLVINQGNQIKTWSLGDEQSDEKELITRFFSGVDKYSPTLVSWNGCGFDLPVLHYRALLHGVSAPTYWETGDNQQQFRWNNYLNRFHYRHIDLMDILAAYQNKAFAPLDEIASMLNFPGKMGMSGARVFDEYLAGNLKAIRDYCETDVLNTYCVFLRFELMRGVFSQQDYDQALSKLKDYLISETSRPHLQEFLSRMA</sequence>
<dbReference type="Proteomes" id="UP000306421">
    <property type="component" value="Unassembled WGS sequence"/>
</dbReference>
<evidence type="ECO:0000313" key="5">
    <source>
        <dbReference type="Proteomes" id="UP000251035"/>
    </source>
</evidence>
<keyword evidence="3" id="KW-0269">Exonuclease</keyword>
<reference evidence="4 7" key="2">
    <citation type="submission" date="2018-04" db="EMBL/GenBank/DDBJ databases">
        <title>Whole genome sequence comparison of clinical and drinking water Legionella pneumophila isolates.</title>
        <authorList>
            <person name="Garner E."/>
        </authorList>
    </citation>
    <scope>NUCLEOTIDE SEQUENCE [LARGE SCALE GENOMIC DNA]</scope>
    <source>
        <strain evidence="4 7">WH02</strain>
    </source>
</reference>
<evidence type="ECO:0000313" key="4">
    <source>
        <dbReference type="EMBL" id="TID41338.1"/>
    </source>
</evidence>